<protein>
    <submittedName>
        <fullName evidence="2">N-acetylglucosamine kinase</fullName>
    </submittedName>
</protein>
<dbReference type="Pfam" id="PF01869">
    <property type="entry name" value="BcrAD_BadFG"/>
    <property type="match status" value="1"/>
</dbReference>
<dbReference type="GO" id="GO:0016301">
    <property type="term" value="F:kinase activity"/>
    <property type="evidence" value="ECO:0007669"/>
    <property type="project" value="UniProtKB-KW"/>
</dbReference>
<evidence type="ECO:0000313" key="3">
    <source>
        <dbReference type="Proteomes" id="UP001069802"/>
    </source>
</evidence>
<dbReference type="PANTHER" id="PTHR43190">
    <property type="entry name" value="N-ACETYL-D-GLUCOSAMINE KINASE"/>
    <property type="match status" value="1"/>
</dbReference>
<dbReference type="InterPro" id="IPR052519">
    <property type="entry name" value="Euk-type_GlcNAc_Kinase"/>
</dbReference>
<dbReference type="Gene3D" id="3.30.420.40">
    <property type="match status" value="2"/>
</dbReference>
<accession>A0ABT4LLX5</accession>
<evidence type="ECO:0000259" key="1">
    <source>
        <dbReference type="Pfam" id="PF01869"/>
    </source>
</evidence>
<comment type="caution">
    <text evidence="2">The sequence shown here is derived from an EMBL/GenBank/DDBJ whole genome shotgun (WGS) entry which is preliminary data.</text>
</comment>
<feature type="domain" description="ATPase BadF/BadG/BcrA/BcrD type" evidence="1">
    <location>
        <begin position="8"/>
        <end position="257"/>
    </location>
</feature>
<evidence type="ECO:0000313" key="2">
    <source>
        <dbReference type="EMBL" id="MCZ4282109.1"/>
    </source>
</evidence>
<dbReference type="RefSeq" id="WP_269424255.1">
    <property type="nucleotide sequence ID" value="NZ_JAPWGY010000005.1"/>
</dbReference>
<keyword evidence="3" id="KW-1185">Reference proteome</keyword>
<keyword evidence="2" id="KW-0418">Kinase</keyword>
<organism evidence="2 3">
    <name type="scientific">Kiloniella laminariae</name>
    <dbReference type="NCBI Taxonomy" id="454162"/>
    <lineage>
        <taxon>Bacteria</taxon>
        <taxon>Pseudomonadati</taxon>
        <taxon>Pseudomonadota</taxon>
        <taxon>Alphaproteobacteria</taxon>
        <taxon>Rhodospirillales</taxon>
        <taxon>Kiloniellaceae</taxon>
        <taxon>Kiloniella</taxon>
    </lineage>
</organism>
<keyword evidence="2" id="KW-0808">Transferase</keyword>
<sequence>MNDEKLFVGVDGGGTRCRVRIETADGQMIGEGEAGPSNSRLGAARVYYEIEKACVLALQQAGRGREDFSRLHVGLGLAGLGLERELHNMLSFKHSFASVCGATDAYTACLGAHTGRDGGILILGTGSCALGIVEGKTINVGGWGFEISDHAGGAQLGLSAVRSALFAYEGCRPETDLTRAIMKHFNNDPEEMVKWAEKAEPHQYGAFAPLIFDSADQEDPLAKRLVAKAVYEASSMIQSLLDQGVQRVSLMGSVSRRIGPRLPDDLRQVLTEPQGDAMDGGILMVKSRTPNTGVSACES</sequence>
<name>A0ABT4LLX5_9PROT</name>
<dbReference type="InterPro" id="IPR043129">
    <property type="entry name" value="ATPase_NBD"/>
</dbReference>
<proteinExistence type="predicted"/>
<dbReference type="PANTHER" id="PTHR43190:SF3">
    <property type="entry name" value="N-ACETYL-D-GLUCOSAMINE KINASE"/>
    <property type="match status" value="1"/>
</dbReference>
<dbReference type="Proteomes" id="UP001069802">
    <property type="component" value="Unassembled WGS sequence"/>
</dbReference>
<dbReference type="EMBL" id="JAPWGY010000005">
    <property type="protein sequence ID" value="MCZ4282109.1"/>
    <property type="molecule type" value="Genomic_DNA"/>
</dbReference>
<dbReference type="CDD" id="cd24082">
    <property type="entry name" value="ASKHA_NBD_GspK-like"/>
    <property type="match status" value="1"/>
</dbReference>
<reference evidence="2" key="1">
    <citation type="submission" date="2022-12" db="EMBL/GenBank/DDBJ databases">
        <title>Bacterial isolates from different developmental stages of Nematostella vectensis.</title>
        <authorList>
            <person name="Fraune S."/>
        </authorList>
    </citation>
    <scope>NUCLEOTIDE SEQUENCE</scope>
    <source>
        <strain evidence="2">G21630-S1</strain>
    </source>
</reference>
<dbReference type="SUPFAM" id="SSF53067">
    <property type="entry name" value="Actin-like ATPase domain"/>
    <property type="match status" value="2"/>
</dbReference>
<dbReference type="InterPro" id="IPR002731">
    <property type="entry name" value="ATPase_BadF"/>
</dbReference>
<gene>
    <name evidence="2" type="ORF">O4H49_15070</name>
</gene>